<keyword evidence="3" id="KW-1185">Reference proteome</keyword>
<comment type="caution">
    <text evidence="2">The sequence shown here is derived from an EMBL/GenBank/DDBJ whole genome shotgun (WGS) entry which is preliminary data.</text>
</comment>
<name>A0ABD3RWV9_9STRA</name>
<reference evidence="2 3" key="1">
    <citation type="submission" date="2024-10" db="EMBL/GenBank/DDBJ databases">
        <title>Updated reference genomes for cyclostephanoid diatoms.</title>
        <authorList>
            <person name="Roberts W.R."/>
            <person name="Alverson A.J."/>
        </authorList>
    </citation>
    <scope>NUCLEOTIDE SEQUENCE [LARGE SCALE GENOMIC DNA]</scope>
    <source>
        <strain evidence="2 3">AJA228-03</strain>
    </source>
</reference>
<proteinExistence type="predicted"/>
<feature type="region of interest" description="Disordered" evidence="1">
    <location>
        <begin position="129"/>
        <end position="155"/>
    </location>
</feature>
<gene>
    <name evidence="2" type="ORF">ACHAXA_003863</name>
</gene>
<evidence type="ECO:0000256" key="1">
    <source>
        <dbReference type="SAM" id="MobiDB-lite"/>
    </source>
</evidence>
<organism evidence="2 3">
    <name type="scientific">Cyclostephanos tholiformis</name>
    <dbReference type="NCBI Taxonomy" id="382380"/>
    <lineage>
        <taxon>Eukaryota</taxon>
        <taxon>Sar</taxon>
        <taxon>Stramenopiles</taxon>
        <taxon>Ochrophyta</taxon>
        <taxon>Bacillariophyta</taxon>
        <taxon>Coscinodiscophyceae</taxon>
        <taxon>Thalassiosirophycidae</taxon>
        <taxon>Stephanodiscales</taxon>
        <taxon>Stephanodiscaceae</taxon>
        <taxon>Cyclostephanos</taxon>
    </lineage>
</organism>
<dbReference type="AlphaFoldDB" id="A0ABD3RWV9"/>
<sequence length="180" mass="20143">MSIVNFAGRRAMSSIVPGVLVQFLPPMALFACWLLIYLLQDLCLALAYILRRFARHAEDVAVFLEAAKGRAMDGLTRPPGRRSLASEPISFTSHVREAGDGNNLLEDDVQDADDRNDLEDVETEMFENSKHEVSRLANGGRARSGAMKARPPPSVLTKREAGLERVRAFHEWRKRRGLKV</sequence>
<accession>A0ABD3RWV9</accession>
<dbReference type="EMBL" id="JALLPB020000137">
    <property type="protein sequence ID" value="KAL3816673.1"/>
    <property type="molecule type" value="Genomic_DNA"/>
</dbReference>
<evidence type="ECO:0000313" key="3">
    <source>
        <dbReference type="Proteomes" id="UP001530377"/>
    </source>
</evidence>
<evidence type="ECO:0000313" key="2">
    <source>
        <dbReference type="EMBL" id="KAL3816673.1"/>
    </source>
</evidence>
<protein>
    <submittedName>
        <fullName evidence="2">Uncharacterized protein</fullName>
    </submittedName>
</protein>
<dbReference type="Proteomes" id="UP001530377">
    <property type="component" value="Unassembled WGS sequence"/>
</dbReference>